<evidence type="ECO:0000313" key="5">
    <source>
        <dbReference type="EMBL" id="SUZ53470.1"/>
    </source>
</evidence>
<sequence>MAIIRDMIPAFELFQPTTVEDALALMAEHGEGGWVLAGGLDSYDWFKDRIKRPEAVIDLGGIDELKGISDGQDGLEIGAMTTLTEIVRHERVRSDYILLADAAEHVATPQIRNQGTLGGNISQDTRCWYYRSGWACYRAGGNTCYAAAPQAMNREHAITGTSRCVAVNPSDTAPALVALDAKMTVRGRRSSNVYDAEDFFIGPATDITRMTVLEPGDLLTQIDIPGEWANAHFYYEKVRDRGSWDFQLVSVAAAFKTSGNTIEDARIAVNGIAPFPVRLDAVERLVIGAAVDEALAIEAGEISIDGSRPLKHNEYKQPMTSNLVRRAVRSVA</sequence>
<evidence type="ECO:0000256" key="3">
    <source>
        <dbReference type="ARBA" id="ARBA00023002"/>
    </source>
</evidence>
<protein>
    <recommendedName>
        <fullName evidence="4">FAD-binding PCMH-type domain-containing protein</fullName>
    </recommendedName>
</protein>
<dbReference type="Gene3D" id="3.30.43.10">
    <property type="entry name" value="Uridine Diphospho-n-acetylenolpyruvylglucosamine Reductase, domain 2"/>
    <property type="match status" value="1"/>
</dbReference>
<dbReference type="GO" id="GO:0071949">
    <property type="term" value="F:FAD binding"/>
    <property type="evidence" value="ECO:0007669"/>
    <property type="project" value="InterPro"/>
</dbReference>
<evidence type="ECO:0000256" key="1">
    <source>
        <dbReference type="ARBA" id="ARBA00022630"/>
    </source>
</evidence>
<dbReference type="EMBL" id="UINC01000333">
    <property type="protein sequence ID" value="SUZ53470.1"/>
    <property type="molecule type" value="Genomic_DNA"/>
</dbReference>
<dbReference type="InterPro" id="IPR051312">
    <property type="entry name" value="Diverse_Substr_Oxidored"/>
</dbReference>
<dbReference type="InterPro" id="IPR002346">
    <property type="entry name" value="Mopterin_DH_FAD-bd"/>
</dbReference>
<keyword evidence="2" id="KW-0274">FAD</keyword>
<dbReference type="PANTHER" id="PTHR42659">
    <property type="entry name" value="XANTHINE DEHYDROGENASE SUBUNIT C-RELATED"/>
    <property type="match status" value="1"/>
</dbReference>
<proteinExistence type="predicted"/>
<keyword evidence="1" id="KW-0285">Flavoprotein</keyword>
<dbReference type="AlphaFoldDB" id="A0A381NFU4"/>
<accession>A0A381NFU4</accession>
<reference evidence="5" key="1">
    <citation type="submission" date="2018-05" db="EMBL/GenBank/DDBJ databases">
        <authorList>
            <person name="Lanie J.A."/>
            <person name="Ng W.-L."/>
            <person name="Kazmierczak K.M."/>
            <person name="Andrzejewski T.M."/>
            <person name="Davidsen T.M."/>
            <person name="Wayne K.J."/>
            <person name="Tettelin H."/>
            <person name="Glass J.I."/>
            <person name="Rusch D."/>
            <person name="Podicherti R."/>
            <person name="Tsui H.-C.T."/>
            <person name="Winkler M.E."/>
        </authorList>
    </citation>
    <scope>NUCLEOTIDE SEQUENCE</scope>
</reference>
<dbReference type="InterPro" id="IPR036683">
    <property type="entry name" value="CO_DH_flav_C_dom_sf"/>
</dbReference>
<dbReference type="Gene3D" id="3.30.390.50">
    <property type="entry name" value="CO dehydrogenase flavoprotein, C-terminal domain"/>
    <property type="match status" value="1"/>
</dbReference>
<dbReference type="Gene3D" id="3.30.465.10">
    <property type="match status" value="2"/>
</dbReference>
<dbReference type="InterPro" id="IPR036318">
    <property type="entry name" value="FAD-bd_PCMH-like_sf"/>
</dbReference>
<dbReference type="GO" id="GO:0016491">
    <property type="term" value="F:oxidoreductase activity"/>
    <property type="evidence" value="ECO:0007669"/>
    <property type="project" value="UniProtKB-KW"/>
</dbReference>
<dbReference type="Pfam" id="PF03450">
    <property type="entry name" value="CO_deh_flav_C"/>
    <property type="match status" value="1"/>
</dbReference>
<evidence type="ECO:0000259" key="4">
    <source>
        <dbReference type="PROSITE" id="PS51387"/>
    </source>
</evidence>
<dbReference type="PANTHER" id="PTHR42659:SF2">
    <property type="entry name" value="XANTHINE DEHYDROGENASE SUBUNIT C-RELATED"/>
    <property type="match status" value="1"/>
</dbReference>
<dbReference type="PROSITE" id="PS51387">
    <property type="entry name" value="FAD_PCMH"/>
    <property type="match status" value="1"/>
</dbReference>
<dbReference type="SUPFAM" id="SSF56176">
    <property type="entry name" value="FAD-binding/transporter-associated domain-like"/>
    <property type="match status" value="1"/>
</dbReference>
<dbReference type="InterPro" id="IPR016167">
    <property type="entry name" value="FAD-bd_PCMH_sub1"/>
</dbReference>
<dbReference type="InterPro" id="IPR016169">
    <property type="entry name" value="FAD-bd_PCMH_sub2"/>
</dbReference>
<dbReference type="Pfam" id="PF00941">
    <property type="entry name" value="FAD_binding_5"/>
    <property type="match status" value="1"/>
</dbReference>
<evidence type="ECO:0000256" key="2">
    <source>
        <dbReference type="ARBA" id="ARBA00022827"/>
    </source>
</evidence>
<gene>
    <name evidence="5" type="ORF">METZ01_LOCUS6324</name>
</gene>
<dbReference type="InterPro" id="IPR005107">
    <property type="entry name" value="CO_DH_flav_C"/>
</dbReference>
<dbReference type="InterPro" id="IPR016166">
    <property type="entry name" value="FAD-bd_PCMH"/>
</dbReference>
<dbReference type="SMART" id="SM01092">
    <property type="entry name" value="CO_deh_flav_C"/>
    <property type="match status" value="1"/>
</dbReference>
<dbReference type="SUPFAM" id="SSF55447">
    <property type="entry name" value="CO dehydrogenase flavoprotein C-terminal domain-like"/>
    <property type="match status" value="1"/>
</dbReference>
<name>A0A381NFU4_9ZZZZ</name>
<feature type="domain" description="FAD-binding PCMH-type" evidence="4">
    <location>
        <begin position="6"/>
        <end position="229"/>
    </location>
</feature>
<organism evidence="5">
    <name type="scientific">marine metagenome</name>
    <dbReference type="NCBI Taxonomy" id="408172"/>
    <lineage>
        <taxon>unclassified sequences</taxon>
        <taxon>metagenomes</taxon>
        <taxon>ecological metagenomes</taxon>
    </lineage>
</organism>
<keyword evidence="3" id="KW-0560">Oxidoreductase</keyword>